<reference evidence="1" key="1">
    <citation type="submission" date="2023-03" db="EMBL/GenBank/DDBJ databases">
        <title>Massive genome expansion in bonnet fungi (Mycena s.s.) driven by repeated elements and novel gene families across ecological guilds.</title>
        <authorList>
            <consortium name="Lawrence Berkeley National Laboratory"/>
            <person name="Harder C.B."/>
            <person name="Miyauchi S."/>
            <person name="Viragh M."/>
            <person name="Kuo A."/>
            <person name="Thoen E."/>
            <person name="Andreopoulos B."/>
            <person name="Lu D."/>
            <person name="Skrede I."/>
            <person name="Drula E."/>
            <person name="Henrissat B."/>
            <person name="Morin E."/>
            <person name="Kohler A."/>
            <person name="Barry K."/>
            <person name="LaButti K."/>
            <person name="Morin E."/>
            <person name="Salamov A."/>
            <person name="Lipzen A."/>
            <person name="Mereny Z."/>
            <person name="Hegedus B."/>
            <person name="Baldrian P."/>
            <person name="Stursova M."/>
            <person name="Weitz H."/>
            <person name="Taylor A."/>
            <person name="Grigoriev I.V."/>
            <person name="Nagy L.G."/>
            <person name="Martin F."/>
            <person name="Kauserud H."/>
        </authorList>
    </citation>
    <scope>NUCLEOTIDE SEQUENCE</scope>
    <source>
        <strain evidence="1">CBHHK200</strain>
    </source>
</reference>
<evidence type="ECO:0000313" key="2">
    <source>
        <dbReference type="Proteomes" id="UP001218188"/>
    </source>
</evidence>
<name>A0AAD6S452_9AGAR</name>
<keyword evidence="2" id="KW-1185">Reference proteome</keyword>
<comment type="caution">
    <text evidence="1">The sequence shown here is derived from an EMBL/GenBank/DDBJ whole genome shotgun (WGS) entry which is preliminary data.</text>
</comment>
<proteinExistence type="predicted"/>
<evidence type="ECO:0000313" key="1">
    <source>
        <dbReference type="EMBL" id="KAJ7020866.1"/>
    </source>
</evidence>
<accession>A0AAD6S452</accession>
<dbReference type="Proteomes" id="UP001218188">
    <property type="component" value="Unassembled WGS sequence"/>
</dbReference>
<organism evidence="1 2">
    <name type="scientific">Mycena alexandri</name>
    <dbReference type="NCBI Taxonomy" id="1745969"/>
    <lineage>
        <taxon>Eukaryota</taxon>
        <taxon>Fungi</taxon>
        <taxon>Dikarya</taxon>
        <taxon>Basidiomycota</taxon>
        <taxon>Agaricomycotina</taxon>
        <taxon>Agaricomycetes</taxon>
        <taxon>Agaricomycetidae</taxon>
        <taxon>Agaricales</taxon>
        <taxon>Marasmiineae</taxon>
        <taxon>Mycenaceae</taxon>
        <taxon>Mycena</taxon>
    </lineage>
</organism>
<dbReference type="EMBL" id="JARJCM010000249">
    <property type="protein sequence ID" value="KAJ7020866.1"/>
    <property type="molecule type" value="Genomic_DNA"/>
</dbReference>
<dbReference type="AlphaFoldDB" id="A0AAD6S452"/>
<gene>
    <name evidence="1" type="ORF">C8F04DRAFT_1142644</name>
</gene>
<protein>
    <submittedName>
        <fullName evidence="1">Uncharacterized protein</fullName>
    </submittedName>
</protein>
<sequence>MAPNKTTELFRGNGTAEKAHTWLRNLELTWKWDAEEKEKLYRFEKGLHPGSQAEEWLEALDAKEKADWKSLMVAFENKWAKPKPTRRGQDIVIQELMANSLGHDDLGKYVKDEDGTSVLSHVAWAETTRNLLGELPGGDAEMMLKSAVRATLPVEFRTLVEDKSVKTWETYLKAVEDVQLDRIT</sequence>